<gene>
    <name evidence="1" type="ORF">QAD02_006894</name>
</gene>
<evidence type="ECO:0000313" key="2">
    <source>
        <dbReference type="Proteomes" id="UP001239111"/>
    </source>
</evidence>
<organism evidence="1 2">
    <name type="scientific">Eretmocerus hayati</name>
    <dbReference type="NCBI Taxonomy" id="131215"/>
    <lineage>
        <taxon>Eukaryota</taxon>
        <taxon>Metazoa</taxon>
        <taxon>Ecdysozoa</taxon>
        <taxon>Arthropoda</taxon>
        <taxon>Hexapoda</taxon>
        <taxon>Insecta</taxon>
        <taxon>Pterygota</taxon>
        <taxon>Neoptera</taxon>
        <taxon>Endopterygota</taxon>
        <taxon>Hymenoptera</taxon>
        <taxon>Apocrita</taxon>
        <taxon>Proctotrupomorpha</taxon>
        <taxon>Chalcidoidea</taxon>
        <taxon>Aphelinidae</taxon>
        <taxon>Aphelininae</taxon>
        <taxon>Eretmocerus</taxon>
    </lineage>
</organism>
<dbReference type="EMBL" id="CM056744">
    <property type="protein sequence ID" value="KAJ8665232.1"/>
    <property type="molecule type" value="Genomic_DNA"/>
</dbReference>
<comment type="caution">
    <text evidence="1">The sequence shown here is derived from an EMBL/GenBank/DDBJ whole genome shotgun (WGS) entry which is preliminary data.</text>
</comment>
<proteinExistence type="predicted"/>
<evidence type="ECO:0000313" key="1">
    <source>
        <dbReference type="EMBL" id="KAJ8665232.1"/>
    </source>
</evidence>
<name>A0ACC2N4G9_9HYME</name>
<keyword evidence="2" id="KW-1185">Reference proteome</keyword>
<dbReference type="Proteomes" id="UP001239111">
    <property type="component" value="Chromosome 4"/>
</dbReference>
<reference evidence="1" key="1">
    <citation type="submission" date="2023-04" db="EMBL/GenBank/DDBJ databases">
        <title>A chromosome-level genome assembly of the parasitoid wasp Eretmocerus hayati.</title>
        <authorList>
            <person name="Zhong Y."/>
            <person name="Liu S."/>
            <person name="Liu Y."/>
        </authorList>
    </citation>
    <scope>NUCLEOTIDE SEQUENCE</scope>
    <source>
        <strain evidence="1">ZJU_SS_LIU_2023</strain>
    </source>
</reference>
<protein>
    <submittedName>
        <fullName evidence="1">Uncharacterized protein</fullName>
    </submittedName>
</protein>
<sequence>MMKCFLKHGVDVNLTTILKHERFYDKKPLHMLVQQNSDTCIEAAKLLLKHGANVNARDSKLNTPLHYMRYNTQVKMIDLLLNYGADLDACNALSETPLLSLVSPEFYDQDMSNLLEKIGLFLDRGADIYSAHVRRTTLLNLGLLLDDLYIEWTLVEHAIKLKSLGFPVSDTHEKLYTSLFVIIRSEIDYDANEFRERCVVELERLRKISINKHTTLYDVLFKSLEELTMIGENNRFIEILKHSDIFDKCSSYALTLESQAMNGKARRSLLKIAEKVLNFLTGLALPCICTENIFQSLDNEDLCDLIQSRKSPTF</sequence>
<accession>A0ACC2N4G9</accession>